<evidence type="ECO:0000256" key="5">
    <source>
        <dbReference type="ARBA" id="ARBA00022692"/>
    </source>
</evidence>
<feature type="transmembrane region" description="Helical" evidence="8">
    <location>
        <begin position="230"/>
        <end position="248"/>
    </location>
</feature>
<feature type="transmembrane region" description="Helical" evidence="8">
    <location>
        <begin position="75"/>
        <end position="94"/>
    </location>
</feature>
<keyword evidence="4 8" id="KW-1003">Cell membrane</keyword>
<dbReference type="EMBL" id="JAABLQ010000004">
    <property type="protein sequence ID" value="NBN80456.1"/>
    <property type="molecule type" value="Genomic_DNA"/>
</dbReference>
<gene>
    <name evidence="9" type="ORF">GWI72_19440</name>
</gene>
<accession>A0A7X5F664</accession>
<name>A0A7X5F664_9HYPH</name>
<organism evidence="9 10">
    <name type="scientific">Pannonibacter tanglangensis</name>
    <dbReference type="NCBI Taxonomy" id="2750084"/>
    <lineage>
        <taxon>Bacteria</taxon>
        <taxon>Pseudomonadati</taxon>
        <taxon>Pseudomonadota</taxon>
        <taxon>Alphaproteobacteria</taxon>
        <taxon>Hyphomicrobiales</taxon>
        <taxon>Stappiaceae</taxon>
        <taxon>Pannonibacter</taxon>
    </lineage>
</organism>
<feature type="transmembrane region" description="Helical" evidence="8">
    <location>
        <begin position="141"/>
        <end position="167"/>
    </location>
</feature>
<dbReference type="InterPro" id="IPR002781">
    <property type="entry name" value="TM_pro_TauE-like"/>
</dbReference>
<reference evidence="10" key="1">
    <citation type="submission" date="2020-01" db="EMBL/GenBank/DDBJ databases">
        <authorList>
            <person name="Fang Y."/>
            <person name="Sun R."/>
            <person name="Nie L."/>
            <person name="He J."/>
            <person name="Hao L."/>
            <person name="Wang L."/>
            <person name="Su S."/>
            <person name="Lv E."/>
            <person name="Zhang Z."/>
            <person name="Xie R."/>
            <person name="Liu H."/>
        </authorList>
    </citation>
    <scope>NUCLEOTIDE SEQUENCE [LARGE SCALE GENOMIC DNA]</scope>
    <source>
        <strain evidence="10">XCT-53</strain>
    </source>
</reference>
<evidence type="ECO:0000256" key="3">
    <source>
        <dbReference type="ARBA" id="ARBA00022448"/>
    </source>
</evidence>
<proteinExistence type="inferred from homology"/>
<comment type="subcellular location">
    <subcellularLocation>
        <location evidence="1 8">Cell membrane</location>
        <topology evidence="1 8">Multi-pass membrane protein</topology>
    </subcellularLocation>
</comment>
<sequence length="253" mass="26456">MEFSSEILAILFAVALVAGWVDAIAGGGGLLTIPALLLVGVPPATALATNKLQGSFGAMTAAVYFIRRKMVSVPANLPALAAIAAGSVLGGVVLQQVDADLLVLFIPVLLVSIGIYFLFFARNLDEERAPRISAGRYSGTVAPVLGFYDGFFGPGTGSFMATSLVLLRGMPIRMATAHAKLFNVTSNLAALGYFVLFGEIAWLAGGVMILGQVAGAYLGAHFAFTGGARIIRPITVIMCFAMSIRVLVRMWPA</sequence>
<evidence type="ECO:0000256" key="7">
    <source>
        <dbReference type="ARBA" id="ARBA00023136"/>
    </source>
</evidence>
<dbReference type="PANTHER" id="PTHR30269:SF0">
    <property type="entry name" value="MEMBRANE TRANSPORTER PROTEIN YFCA-RELATED"/>
    <property type="match status" value="1"/>
</dbReference>
<keyword evidence="5 8" id="KW-0812">Transmembrane</keyword>
<dbReference type="GO" id="GO:0005886">
    <property type="term" value="C:plasma membrane"/>
    <property type="evidence" value="ECO:0007669"/>
    <property type="project" value="UniProtKB-SubCell"/>
</dbReference>
<dbReference type="Pfam" id="PF01925">
    <property type="entry name" value="TauE"/>
    <property type="match status" value="1"/>
</dbReference>
<feature type="transmembrane region" description="Helical" evidence="8">
    <location>
        <begin position="188"/>
        <end position="210"/>
    </location>
</feature>
<keyword evidence="7 8" id="KW-0472">Membrane</keyword>
<dbReference type="Proteomes" id="UP000586722">
    <property type="component" value="Unassembled WGS sequence"/>
</dbReference>
<dbReference type="InterPro" id="IPR052017">
    <property type="entry name" value="TSUP"/>
</dbReference>
<evidence type="ECO:0000256" key="4">
    <source>
        <dbReference type="ARBA" id="ARBA00022475"/>
    </source>
</evidence>
<dbReference type="RefSeq" id="WP_161677983.1">
    <property type="nucleotide sequence ID" value="NZ_JAABLP010000007.1"/>
</dbReference>
<dbReference type="PANTHER" id="PTHR30269">
    <property type="entry name" value="TRANSMEMBRANE PROTEIN YFCA"/>
    <property type="match status" value="1"/>
</dbReference>
<protein>
    <recommendedName>
        <fullName evidence="8">Probable membrane transporter protein</fullName>
    </recommendedName>
</protein>
<comment type="caution">
    <text evidence="9">The sequence shown here is derived from an EMBL/GenBank/DDBJ whole genome shotgun (WGS) entry which is preliminary data.</text>
</comment>
<keyword evidence="10" id="KW-1185">Reference proteome</keyword>
<feature type="transmembrane region" description="Helical" evidence="8">
    <location>
        <begin position="101"/>
        <end position="121"/>
    </location>
</feature>
<comment type="similarity">
    <text evidence="2 8">Belongs to the 4-toluene sulfonate uptake permease (TSUP) (TC 2.A.102) family.</text>
</comment>
<evidence type="ECO:0000256" key="2">
    <source>
        <dbReference type="ARBA" id="ARBA00009142"/>
    </source>
</evidence>
<dbReference type="AlphaFoldDB" id="A0A7X5F664"/>
<evidence type="ECO:0000256" key="8">
    <source>
        <dbReference type="RuleBase" id="RU363041"/>
    </source>
</evidence>
<evidence type="ECO:0000256" key="6">
    <source>
        <dbReference type="ARBA" id="ARBA00022989"/>
    </source>
</evidence>
<keyword evidence="6 8" id="KW-1133">Transmembrane helix</keyword>
<evidence type="ECO:0000256" key="1">
    <source>
        <dbReference type="ARBA" id="ARBA00004651"/>
    </source>
</evidence>
<keyword evidence="3" id="KW-0813">Transport</keyword>
<evidence type="ECO:0000313" key="10">
    <source>
        <dbReference type="Proteomes" id="UP000586722"/>
    </source>
</evidence>
<evidence type="ECO:0000313" key="9">
    <source>
        <dbReference type="EMBL" id="NBN80456.1"/>
    </source>
</evidence>